<sequence length="58" mass="6330">MTLPLVDHLGISVADVAATADRFEPVLTELGYVRADAGTTVFWTRLARSARQLTGGWR</sequence>
<organism evidence="1 2">
    <name type="scientific">Microbacterium schleiferi</name>
    <dbReference type="NCBI Taxonomy" id="69362"/>
    <lineage>
        <taxon>Bacteria</taxon>
        <taxon>Bacillati</taxon>
        <taxon>Actinomycetota</taxon>
        <taxon>Actinomycetes</taxon>
        <taxon>Micrococcales</taxon>
        <taxon>Microbacteriaceae</taxon>
        <taxon>Microbacterium</taxon>
    </lineage>
</organism>
<protein>
    <submittedName>
        <fullName evidence="1">Uncharacterized protein</fullName>
    </submittedName>
</protein>
<evidence type="ECO:0000313" key="2">
    <source>
        <dbReference type="Proteomes" id="UP001351900"/>
    </source>
</evidence>
<keyword evidence="2" id="KW-1185">Reference proteome</keyword>
<dbReference type="EMBL" id="JAZHOV010000005">
    <property type="protein sequence ID" value="MEF2255498.1"/>
    <property type="molecule type" value="Genomic_DNA"/>
</dbReference>
<accession>A0ABU7V7J7</accession>
<reference evidence="1 2" key="1">
    <citation type="submission" date="2024-01" db="EMBL/GenBank/DDBJ databases">
        <title>the genome sequence of strain Microbacterium schleiferi NBRC 15075.</title>
        <authorList>
            <person name="Ding Y."/>
            <person name="Zhang G."/>
        </authorList>
    </citation>
    <scope>NUCLEOTIDE SEQUENCE [LARGE SCALE GENOMIC DNA]</scope>
    <source>
        <strain evidence="1 2">NBRC 15075</strain>
    </source>
</reference>
<comment type="caution">
    <text evidence="1">The sequence shown here is derived from an EMBL/GenBank/DDBJ whole genome shotgun (WGS) entry which is preliminary data.</text>
</comment>
<name>A0ABU7V7J7_9MICO</name>
<dbReference type="Proteomes" id="UP001351900">
    <property type="component" value="Unassembled WGS sequence"/>
</dbReference>
<proteinExistence type="predicted"/>
<dbReference type="RefSeq" id="WP_331791754.1">
    <property type="nucleotide sequence ID" value="NZ_BAAAUO010000011.1"/>
</dbReference>
<gene>
    <name evidence="1" type="ORF">V2V91_10200</name>
</gene>
<evidence type="ECO:0000313" key="1">
    <source>
        <dbReference type="EMBL" id="MEF2255498.1"/>
    </source>
</evidence>